<dbReference type="Pfam" id="PF15044">
    <property type="entry name" value="CLU_N"/>
    <property type="match status" value="1"/>
</dbReference>
<dbReference type="GO" id="GO:0007005">
    <property type="term" value="P:mitochondrion organization"/>
    <property type="evidence" value="ECO:0007669"/>
    <property type="project" value="UniProtKB-UniRule"/>
</dbReference>
<feature type="compositionally biased region" description="Basic and acidic residues" evidence="2">
    <location>
        <begin position="728"/>
        <end position="748"/>
    </location>
</feature>
<dbReference type="Pfam" id="PF12807">
    <property type="entry name" value="eIF3_p135"/>
    <property type="match status" value="1"/>
</dbReference>
<feature type="compositionally biased region" description="Basic residues" evidence="2">
    <location>
        <begin position="958"/>
        <end position="968"/>
    </location>
</feature>
<feature type="region of interest" description="Disordered" evidence="2">
    <location>
        <begin position="1"/>
        <end position="76"/>
    </location>
</feature>
<comment type="similarity">
    <text evidence="1">Belongs to the CLU family.</text>
</comment>
<dbReference type="Gene3D" id="1.25.40.10">
    <property type="entry name" value="Tetratricopeptide repeat domain"/>
    <property type="match status" value="2"/>
</dbReference>
<dbReference type="Pfam" id="PF13424">
    <property type="entry name" value="TPR_12"/>
    <property type="match status" value="1"/>
</dbReference>
<feature type="region of interest" description="Disordered" evidence="2">
    <location>
        <begin position="706"/>
        <end position="772"/>
    </location>
</feature>
<dbReference type="EMBL" id="CAIIXF020000012">
    <property type="protein sequence ID" value="CAH1800862.1"/>
    <property type="molecule type" value="Genomic_DNA"/>
</dbReference>
<dbReference type="SMART" id="SM00028">
    <property type="entry name" value="TPR"/>
    <property type="match status" value="4"/>
</dbReference>
<protein>
    <recommendedName>
        <fullName evidence="1">Clustered mitochondria protein homolog</fullName>
    </recommendedName>
</protein>
<gene>
    <name evidence="3" type="ORF">OFUS_LOCUS24700</name>
</gene>
<reference evidence="3" key="1">
    <citation type="submission" date="2022-03" db="EMBL/GenBank/DDBJ databases">
        <authorList>
            <person name="Martin C."/>
        </authorList>
    </citation>
    <scope>NUCLEOTIDE SEQUENCE</scope>
</reference>
<comment type="subcellular location">
    <subcellularLocation>
        <location evidence="1">Cytoplasm</location>
    </subcellularLocation>
</comment>
<dbReference type="InterPro" id="IPR007967">
    <property type="entry name" value="GSKIP_dom"/>
</dbReference>
<dbReference type="PANTHER" id="PTHR12601:SF6">
    <property type="entry name" value="CLUSTERED MITOCHONDRIA PROTEIN HOMOLOG"/>
    <property type="match status" value="1"/>
</dbReference>
<dbReference type="GO" id="GO:0005737">
    <property type="term" value="C:cytoplasm"/>
    <property type="evidence" value="ECO:0007669"/>
    <property type="project" value="UniProtKB-SubCell"/>
</dbReference>
<dbReference type="FunFam" id="3.30.2280.10:FF:000002">
    <property type="entry name" value="Clustered mitochondria protein homolog"/>
    <property type="match status" value="1"/>
</dbReference>
<accession>A0A8J1YAI8</accession>
<dbReference type="SUPFAM" id="SSF48452">
    <property type="entry name" value="TPR-like"/>
    <property type="match status" value="2"/>
</dbReference>
<comment type="function">
    <text evidence="1">mRNA-binding protein involved in proper cytoplasmic distribution of mitochondria.</text>
</comment>
<feature type="compositionally biased region" description="Polar residues" evidence="2">
    <location>
        <begin position="749"/>
        <end position="760"/>
    </location>
</feature>
<name>A0A8J1YAI8_OWEFU</name>
<dbReference type="Pfam" id="PF05303">
    <property type="entry name" value="GSKIP_dom"/>
    <property type="match status" value="1"/>
</dbReference>
<dbReference type="FunFam" id="1.25.40.10:FF:000099">
    <property type="entry name" value="Clustered mitochondria protein homolog"/>
    <property type="match status" value="1"/>
</dbReference>
<dbReference type="HAMAP" id="MF_03013">
    <property type="entry name" value="CLU"/>
    <property type="match status" value="1"/>
</dbReference>
<dbReference type="InterPro" id="IPR011990">
    <property type="entry name" value="TPR-like_helical_dom_sf"/>
</dbReference>
<dbReference type="InterPro" id="IPR025697">
    <property type="entry name" value="CLU_dom"/>
</dbReference>
<evidence type="ECO:0000256" key="2">
    <source>
        <dbReference type="SAM" id="MobiDB-lite"/>
    </source>
</evidence>
<organism evidence="3 4">
    <name type="scientific">Owenia fusiformis</name>
    <name type="common">Polychaete worm</name>
    <dbReference type="NCBI Taxonomy" id="6347"/>
    <lineage>
        <taxon>Eukaryota</taxon>
        <taxon>Metazoa</taxon>
        <taxon>Spiralia</taxon>
        <taxon>Lophotrochozoa</taxon>
        <taxon>Annelida</taxon>
        <taxon>Polychaeta</taxon>
        <taxon>Sedentaria</taxon>
        <taxon>Canalipalpata</taxon>
        <taxon>Sabellida</taxon>
        <taxon>Oweniida</taxon>
        <taxon>Oweniidae</taxon>
        <taxon>Owenia</taxon>
    </lineage>
</organism>
<dbReference type="InterPro" id="IPR028275">
    <property type="entry name" value="CLU_N"/>
</dbReference>
<comment type="caution">
    <text evidence="3">The sequence shown here is derived from an EMBL/GenBank/DDBJ whole genome shotgun (WGS) entry which is preliminary data.</text>
</comment>
<feature type="compositionally biased region" description="Basic and acidic residues" evidence="2">
    <location>
        <begin position="1396"/>
        <end position="1409"/>
    </location>
</feature>
<feature type="compositionally biased region" description="Polar residues" evidence="2">
    <location>
        <begin position="1675"/>
        <end position="1686"/>
    </location>
</feature>
<keyword evidence="1" id="KW-0694">RNA-binding</keyword>
<dbReference type="InterPro" id="IPR027523">
    <property type="entry name" value="CLU_prot"/>
</dbReference>
<dbReference type="InterPro" id="IPR023231">
    <property type="entry name" value="GSKIP_dom_sf"/>
</dbReference>
<feature type="compositionally biased region" description="Basic and acidic residues" evidence="2">
    <location>
        <begin position="707"/>
        <end position="717"/>
    </location>
</feature>
<evidence type="ECO:0000313" key="3">
    <source>
        <dbReference type="EMBL" id="CAH1800862.1"/>
    </source>
</evidence>
<dbReference type="InterPro" id="IPR019734">
    <property type="entry name" value="TPR_rpt"/>
</dbReference>
<dbReference type="PROSITE" id="PS51823">
    <property type="entry name" value="CLU"/>
    <property type="match status" value="1"/>
</dbReference>
<dbReference type="CDD" id="cd15466">
    <property type="entry name" value="CLU-central"/>
    <property type="match status" value="1"/>
</dbReference>
<dbReference type="PANTHER" id="PTHR12601">
    <property type="entry name" value="EUKARYOTIC TRANSLATION INITIATION FACTOR 3 SUBUNIT EIF-3"/>
    <property type="match status" value="1"/>
</dbReference>
<evidence type="ECO:0000256" key="1">
    <source>
        <dbReference type="HAMAP-Rule" id="MF_03013"/>
    </source>
</evidence>
<dbReference type="Pfam" id="PF13374">
    <property type="entry name" value="TPR_10"/>
    <property type="match status" value="1"/>
</dbReference>
<proteinExistence type="inferred from homology"/>
<dbReference type="Proteomes" id="UP000749559">
    <property type="component" value="Unassembled WGS sequence"/>
</dbReference>
<feature type="region of interest" description="Disordered" evidence="2">
    <location>
        <begin position="1356"/>
        <end position="1414"/>
    </location>
</feature>
<dbReference type="Gene3D" id="3.30.2280.10">
    <property type="entry name" value="Hypothetical protein (hspc210)"/>
    <property type="match status" value="1"/>
</dbReference>
<feature type="compositionally biased region" description="Polar residues" evidence="2">
    <location>
        <begin position="718"/>
        <end position="727"/>
    </location>
</feature>
<evidence type="ECO:0000313" key="4">
    <source>
        <dbReference type="Proteomes" id="UP000749559"/>
    </source>
</evidence>
<feature type="compositionally biased region" description="Basic and acidic residues" evidence="2">
    <location>
        <begin position="761"/>
        <end position="772"/>
    </location>
</feature>
<dbReference type="GO" id="GO:0048312">
    <property type="term" value="P:intracellular distribution of mitochondria"/>
    <property type="evidence" value="ECO:0007669"/>
    <property type="project" value="TreeGrafter"/>
</dbReference>
<sequence>MAGIEGVENDQQNDTEQRRNPEECADENSGESTENTADEDIEPMQVDSPPSELSGQSSDEPSTPPSDCDDPPMETLTAPIINKNTTLGDNADSKDDDIKTVSNDGKEVVMIQDTGFTVQVQSPNAEPFDLPVSSMELVQEIHQVLMDREDTCHRTCFSLQVDGVTMDNFAELKSIENLNEKSLIKVIEEPYTVREARIHVRHLRDLLKSVDNADSYNGVDCNSLSFLNVVTDGDILDKKKAKPDSMDCTPPDYIMPGSKERPLLPLHPTIKDGKVPACLKVLTYSGWNPPPGNRRMHGDLLYLNIVTLEDKRYYITSSTRGFYVNLSTEDEFNPKAAPQKYLSHSLIDLLNQVSPGFKKNFAVLLKKRSQKNPFERVPTPYQVYSWMSPHMDHPVDAIRAEDAFSSRLGYEEHIPGQTRDWNEEIQTTKELPRKTLPERLIRERAIFKVHSDFVVAATRGATAVIDGNIMAINPGEDSKMQMFIWNGIFFSLGFDVKDHYKEFGGDYAAYAAPASDLQGVKAYWQLDLEGLYTLGTVVVDYRGYRVTAQSIIPGILEREQEQSVVYGSVDFGKTVVTDEKYKELLQKSAVGLKVCPHKVINSKDEEIELLSSVECKGIVGNDRRYYILDLLRTFPPDVNFLDVSPEEVGAEARKQGFPHPHRHKMVCLRQELIEAFVEERYLQFVKHAAFQFQQLRLQKQTAAANEAAEKSQSKETTPETLVNGTESNETKPIKTEETKPATTEEKSNLNETQSGTNKNETSTEKTDALPTDEAKKIVESLAGSGEAREIVTKAAKFVGSLSDTEFVLTFNPDLHQPYVKHVDPESEQFERQKKLVRDAAEFVLTNQIPSFIRDCLEHTSSPIDGYTLSESLHHSGINIRYLGKVTEMLAKYPDLSYVYSIAVMEMVCRATKHLFQPYMHGVEMMSVSSAVSHFLNCLLGSCPTPHAQVAADELQSRTSRKKNKKKQKYTQSSDGTEWLQETPKSLWKKIAQEVYEYYDYKVDSDSVDTLIEKYNLQKVSILRACCHKLGIQIVLRDYHFDSKNKQPFNDEDIINIFPVVKNLHPRASDAYSFFQTGQQKIQQGLLREGYDLISEALNLLNNVYGPIHPEIAACCRLLARLNYIMGDYPEALAYQQKAVLMSERVLGVDHPNTITEYAHLALYSFSNTRISEALHLMYRARYLALLCFGENHPEVALFDSNIGLILHAVGEYELSLRFLDKALELNTKFFGAKSLKVAMSFHLVARAHSCRGDFRTALQNEKEAYAIYKTKLGEEHDRTKESSECLKHLTQQAVVFQKKMNEISKGEKSVSFPPIQIATPSLMNVLETLNVINGIVFLHIRPEDIEKFKLDMSQHAKQRKEIENGEQADPSDSANKQNGDSSSKENSPKISTPKESLSKENSPKLDTKVGDNNANLKKVTTSDITDNSTNELITQVEKDSGHIEIQAGRNVKPHAANQVQTNAQLLPGAAKKSKTCRQLQYPEQIPAAKKSKTCRQLQYSKQIPDMKNVTDGRKRLPQRRIVTRQTALLLHVKFFGVKSLKVAMPFHLVARAHSCRGDFRTALQNEKEAYAIYKTQLGEEHDRTKESSECLKHLTQQAVVFQKKMNEISKGEKSVSFPPIQIATPSLMNVLETLNVINGIVFLHIRPEDIEKFKLDMSQHAKQRMEIENGEQADPSDSANKQNGDSSSKENSPKISTPKESLSKENSPKLDTKVGDNNANLKKVMTSDITDQ</sequence>
<dbReference type="InterPro" id="IPR033646">
    <property type="entry name" value="CLU-central"/>
</dbReference>
<feature type="compositionally biased region" description="Polar residues" evidence="2">
    <location>
        <begin position="1370"/>
        <end position="1381"/>
    </location>
</feature>
<dbReference type="OrthoDB" id="1414216at2759"/>
<feature type="region of interest" description="Disordered" evidence="2">
    <location>
        <begin position="1668"/>
        <end position="1732"/>
    </location>
</feature>
<keyword evidence="1" id="KW-0963">Cytoplasm</keyword>
<keyword evidence="4" id="KW-1185">Reference proteome</keyword>
<dbReference type="SUPFAM" id="SSF103107">
    <property type="entry name" value="Hypothetical protein c14orf129, hspc210"/>
    <property type="match status" value="1"/>
</dbReference>
<dbReference type="GO" id="GO:0003729">
    <property type="term" value="F:mRNA binding"/>
    <property type="evidence" value="ECO:0007669"/>
    <property type="project" value="TreeGrafter"/>
</dbReference>
<feature type="compositionally biased region" description="Basic and acidic residues" evidence="2">
    <location>
        <begin position="1701"/>
        <end position="1714"/>
    </location>
</feature>
<feature type="region of interest" description="Disordered" evidence="2">
    <location>
        <begin position="953"/>
        <end position="974"/>
    </location>
</feature>
<dbReference type="Pfam" id="PF13236">
    <property type="entry name" value="CLU"/>
    <property type="match status" value="1"/>
</dbReference>